<sequence>MPFYIYFYYLQEQQRPIYYKELGTRSSLYVGVKGSDVLKWRSFYANECNLWKAHYQEIFDHGIREALCCLGHVEYISSQEEDDIYSVAQLLGDLVTYRAIGAGHLHFLAGFALLQSCKHFLHHMMSHWRYLEDESKTLLYFINLLKLHIRTAATCFFSQILTHIPTTATSGMSIPSLVFQLASSCSLFQEADNEGDNWWRGHAAAFLRHVKLTPDALKKGCINQGSCKASYFIVVVHHLKSIVIAVRGTETPEDLITDGLGRERNLNIEHLDYLINGNNMLIGKSRKFVSSQTHYGHSGVVEASQDLYMQIEGNSKHGGFLSSLLGVGCECEVYNLQIVGHSLGGAIAAVLGFRMRPLYLYHAYPNLHVYAYGPLPCLDLNAANLCSKFVTSVVFNNEFSSRLSVASVMRLQASAVDALSQERLAGSTIVSKLMHNYLFYRDFTEKTETKERKLVSDGCEEGDVQSCLQEREKLDESDYNNSFSKSTFFYDNTSSTCSEDHYDPMFKFVDVVPTHQKRLSNIPEMFIPGTIIHVVPKDTSGQNPFRRRSSTWDHDFSYKAYIANRENFKDIIVAPSMFLDHLPWRRTESSTPEIVKQKEESSTPESNLLSIFFSGNQLPLQVDPLAMANHTRTVSFAKMVI</sequence>
<dbReference type="CDD" id="cd00519">
    <property type="entry name" value="Lipase_3"/>
    <property type="match status" value="1"/>
</dbReference>
<dbReference type="AlphaFoldDB" id="A0AAV1D4V0"/>
<evidence type="ECO:0000259" key="3">
    <source>
        <dbReference type="Pfam" id="PF24057"/>
    </source>
</evidence>
<dbReference type="PANTHER" id="PTHR47030">
    <property type="entry name" value="LIPASE CLASS 3 FAMILY PROTEIN"/>
    <property type="match status" value="1"/>
</dbReference>
<dbReference type="InterPro" id="IPR055782">
    <property type="entry name" value="DUF7358"/>
</dbReference>
<feature type="domain" description="DUF7358" evidence="3">
    <location>
        <begin position="32"/>
        <end position="97"/>
    </location>
</feature>
<reference evidence="4" key="1">
    <citation type="submission" date="2023-03" db="EMBL/GenBank/DDBJ databases">
        <authorList>
            <person name="Julca I."/>
        </authorList>
    </citation>
    <scope>NUCLEOTIDE SEQUENCE</scope>
</reference>
<evidence type="ECO:0000259" key="2">
    <source>
        <dbReference type="Pfam" id="PF01764"/>
    </source>
</evidence>
<dbReference type="SUPFAM" id="SSF53474">
    <property type="entry name" value="alpha/beta-Hydrolases"/>
    <property type="match status" value="1"/>
</dbReference>
<dbReference type="InterPro" id="IPR029058">
    <property type="entry name" value="AB_hydrolase_fold"/>
</dbReference>
<keyword evidence="5" id="KW-1185">Reference proteome</keyword>
<keyword evidence="1" id="KW-0378">Hydrolase</keyword>
<dbReference type="Proteomes" id="UP001161247">
    <property type="component" value="Chromosome 4"/>
</dbReference>
<dbReference type="EMBL" id="OX459121">
    <property type="protein sequence ID" value="CAI9102755.1"/>
    <property type="molecule type" value="Genomic_DNA"/>
</dbReference>
<feature type="domain" description="Fungal lipase-type" evidence="2">
    <location>
        <begin position="243"/>
        <end position="396"/>
    </location>
</feature>
<dbReference type="GO" id="GO:0006629">
    <property type="term" value="P:lipid metabolic process"/>
    <property type="evidence" value="ECO:0007669"/>
    <property type="project" value="InterPro"/>
</dbReference>
<accession>A0AAV1D4V0</accession>
<proteinExistence type="predicted"/>
<name>A0AAV1D4V0_OLDCO</name>
<organism evidence="4 5">
    <name type="scientific">Oldenlandia corymbosa var. corymbosa</name>
    <dbReference type="NCBI Taxonomy" id="529605"/>
    <lineage>
        <taxon>Eukaryota</taxon>
        <taxon>Viridiplantae</taxon>
        <taxon>Streptophyta</taxon>
        <taxon>Embryophyta</taxon>
        <taxon>Tracheophyta</taxon>
        <taxon>Spermatophyta</taxon>
        <taxon>Magnoliopsida</taxon>
        <taxon>eudicotyledons</taxon>
        <taxon>Gunneridae</taxon>
        <taxon>Pentapetalae</taxon>
        <taxon>asterids</taxon>
        <taxon>lamiids</taxon>
        <taxon>Gentianales</taxon>
        <taxon>Rubiaceae</taxon>
        <taxon>Rubioideae</taxon>
        <taxon>Spermacoceae</taxon>
        <taxon>Hedyotis-Oldenlandia complex</taxon>
        <taxon>Oldenlandia</taxon>
    </lineage>
</organism>
<evidence type="ECO:0000313" key="5">
    <source>
        <dbReference type="Proteomes" id="UP001161247"/>
    </source>
</evidence>
<evidence type="ECO:0000313" key="4">
    <source>
        <dbReference type="EMBL" id="CAI9102755.1"/>
    </source>
</evidence>
<dbReference type="GO" id="GO:0016787">
    <property type="term" value="F:hydrolase activity"/>
    <property type="evidence" value="ECO:0007669"/>
    <property type="project" value="UniProtKB-KW"/>
</dbReference>
<evidence type="ECO:0000256" key="1">
    <source>
        <dbReference type="ARBA" id="ARBA00022801"/>
    </source>
</evidence>
<dbReference type="Pfam" id="PF01764">
    <property type="entry name" value="Lipase_3"/>
    <property type="match status" value="1"/>
</dbReference>
<dbReference type="Pfam" id="PF24057">
    <property type="entry name" value="DUF7358"/>
    <property type="match status" value="1"/>
</dbReference>
<dbReference type="PANTHER" id="PTHR47030:SF2">
    <property type="entry name" value="LIPASE CLASS 3 FAMILY PROTEIN"/>
    <property type="match status" value="1"/>
</dbReference>
<dbReference type="Gene3D" id="3.40.50.1820">
    <property type="entry name" value="alpha/beta hydrolase"/>
    <property type="match status" value="1"/>
</dbReference>
<protein>
    <submittedName>
        <fullName evidence="4">OLC1v1001075C1</fullName>
    </submittedName>
</protein>
<gene>
    <name evidence="4" type="ORF">OLC1_LOCUS12053</name>
</gene>
<dbReference type="InterPro" id="IPR002921">
    <property type="entry name" value="Fungal_lipase-type"/>
</dbReference>